<comment type="caution">
    <text evidence="6">The sequence shown here is derived from an EMBL/GenBank/DDBJ whole genome shotgun (WGS) entry which is preliminary data.</text>
</comment>
<name>A0ABP9GW82_9ACTN</name>
<dbReference type="RefSeq" id="WP_345674636.1">
    <property type="nucleotide sequence ID" value="NZ_BAABHS010000005.1"/>
</dbReference>
<comment type="cofactor">
    <cofactor evidence="1">
        <name>pyridoxal 5'-phosphate</name>
        <dbReference type="ChEBI" id="CHEBI:597326"/>
    </cofactor>
</comment>
<dbReference type="InterPro" id="IPR015422">
    <property type="entry name" value="PyrdxlP-dep_Trfase_small"/>
</dbReference>
<reference evidence="7" key="1">
    <citation type="journal article" date="2019" name="Int. J. Syst. Evol. Microbiol.">
        <title>The Global Catalogue of Microorganisms (GCM) 10K type strain sequencing project: providing services to taxonomists for standard genome sequencing and annotation.</title>
        <authorList>
            <consortium name="The Broad Institute Genomics Platform"/>
            <consortium name="The Broad Institute Genome Sequencing Center for Infectious Disease"/>
            <person name="Wu L."/>
            <person name="Ma J."/>
        </authorList>
    </citation>
    <scope>NUCLEOTIDE SEQUENCE [LARGE SCALE GENOMIC DNA]</scope>
    <source>
        <strain evidence="7">JCM 17986</strain>
    </source>
</reference>
<evidence type="ECO:0000256" key="1">
    <source>
        <dbReference type="ARBA" id="ARBA00001933"/>
    </source>
</evidence>
<dbReference type="InterPro" id="IPR000653">
    <property type="entry name" value="DegT/StrS_aminotransferase"/>
</dbReference>
<dbReference type="PANTHER" id="PTHR30244">
    <property type="entry name" value="TRANSAMINASE"/>
    <property type="match status" value="1"/>
</dbReference>
<dbReference type="PANTHER" id="PTHR30244:SF34">
    <property type="entry name" value="DTDP-4-AMINO-4,6-DIDEOXYGALACTOSE TRANSAMINASE"/>
    <property type="match status" value="1"/>
</dbReference>
<keyword evidence="7" id="KW-1185">Reference proteome</keyword>
<dbReference type="PIRSF" id="PIRSF000390">
    <property type="entry name" value="PLP_StrS"/>
    <property type="match status" value="1"/>
</dbReference>
<organism evidence="6 7">
    <name type="scientific">Yinghuangia aomiensis</name>
    <dbReference type="NCBI Taxonomy" id="676205"/>
    <lineage>
        <taxon>Bacteria</taxon>
        <taxon>Bacillati</taxon>
        <taxon>Actinomycetota</taxon>
        <taxon>Actinomycetes</taxon>
        <taxon>Kitasatosporales</taxon>
        <taxon>Streptomycetaceae</taxon>
        <taxon>Yinghuangia</taxon>
    </lineage>
</organism>
<dbReference type="EMBL" id="BAABHS010000005">
    <property type="protein sequence ID" value="GAA4955164.1"/>
    <property type="molecule type" value="Genomic_DNA"/>
</dbReference>
<evidence type="ECO:0000313" key="6">
    <source>
        <dbReference type="EMBL" id="GAA4955164.1"/>
    </source>
</evidence>
<evidence type="ECO:0000256" key="4">
    <source>
        <dbReference type="ARBA" id="ARBA00038398"/>
    </source>
</evidence>
<comment type="similarity">
    <text evidence="4">Belongs to the DegT/DnrJ/EryC1 family. L-glutamine:2-deoxy-scyllo-inosose/scyllo-inosose aminotransferase subfamily.</text>
</comment>
<dbReference type="SUPFAM" id="SSF53383">
    <property type="entry name" value="PLP-dependent transferases"/>
    <property type="match status" value="1"/>
</dbReference>
<keyword evidence="2" id="KW-0032">Aminotransferase</keyword>
<evidence type="ECO:0000256" key="5">
    <source>
        <dbReference type="RuleBase" id="RU004508"/>
    </source>
</evidence>
<sequence length="420" mass="45923">MSENPAGTAADAAETAADRKVVYATAVYDQAEIDAVNRVLTQGQNGLRIGENVAEMERLVADLFGKRHGVMVSSGSAALFLAVELLGLTPGTEVITSPLTFSTDLSPLLRAGLVPVFVDVEPDTFQVDVTKIEEMITERTGALLFPNLAGNAPDWDAIREIADRHDLPVIEDSCDAVGSTLHGTPTGTRSDISVTSFSLSHIITAAGQGGMVMLDDDALRDRCLTLRGWGRRSETQLFGSKAGSRDFWTDLDGIAYDNMFIFDEAGWNFLPTEICAAFGVPQVHKLPGNRARRRRNYDLYTEILARHPEAFVAPRQIPGLDTAWLSYCFLIRPDAGFTRSDLQQYLEGHGIDTRVVWTGNAARQPFMKNAEFRVPESGLPGADEVMERGMLISCNHGLTDESIAYVGKHIEAFLTERKGQ</sequence>
<evidence type="ECO:0000256" key="2">
    <source>
        <dbReference type="ARBA" id="ARBA00022576"/>
    </source>
</evidence>
<proteinExistence type="inferred from homology"/>
<protein>
    <submittedName>
        <fullName evidence="6">Lipopolysaccharide biosynthesis protein RfbH</fullName>
    </submittedName>
</protein>
<accession>A0ABP9GW82</accession>
<dbReference type="InterPro" id="IPR015421">
    <property type="entry name" value="PyrdxlP-dep_Trfase_major"/>
</dbReference>
<keyword evidence="3 5" id="KW-0663">Pyridoxal phosphate</keyword>
<dbReference type="Gene3D" id="3.40.640.10">
    <property type="entry name" value="Type I PLP-dependent aspartate aminotransferase-like (Major domain)"/>
    <property type="match status" value="1"/>
</dbReference>
<dbReference type="Proteomes" id="UP001500466">
    <property type="component" value="Unassembled WGS sequence"/>
</dbReference>
<dbReference type="Pfam" id="PF01041">
    <property type="entry name" value="DegT_DnrJ_EryC1"/>
    <property type="match status" value="1"/>
</dbReference>
<dbReference type="CDD" id="cd00616">
    <property type="entry name" value="AHBA_syn"/>
    <property type="match status" value="1"/>
</dbReference>
<evidence type="ECO:0000256" key="3">
    <source>
        <dbReference type="ARBA" id="ARBA00022898"/>
    </source>
</evidence>
<dbReference type="InterPro" id="IPR015424">
    <property type="entry name" value="PyrdxlP-dep_Trfase"/>
</dbReference>
<gene>
    <name evidence="6" type="primary">rfbH_1</name>
    <name evidence="6" type="ORF">GCM10023205_16260</name>
</gene>
<evidence type="ECO:0000313" key="7">
    <source>
        <dbReference type="Proteomes" id="UP001500466"/>
    </source>
</evidence>
<keyword evidence="2" id="KW-0808">Transferase</keyword>
<dbReference type="Gene3D" id="3.90.1150.10">
    <property type="entry name" value="Aspartate Aminotransferase, domain 1"/>
    <property type="match status" value="1"/>
</dbReference>